<organism evidence="1 2">
    <name type="scientific">Desulfatibacillum aliphaticivorans</name>
    <dbReference type="NCBI Taxonomy" id="218208"/>
    <lineage>
        <taxon>Bacteria</taxon>
        <taxon>Pseudomonadati</taxon>
        <taxon>Thermodesulfobacteriota</taxon>
        <taxon>Desulfobacteria</taxon>
        <taxon>Desulfobacterales</taxon>
        <taxon>Desulfatibacillaceae</taxon>
        <taxon>Desulfatibacillum</taxon>
    </lineage>
</organism>
<keyword evidence="2" id="KW-1185">Reference proteome</keyword>
<name>B8FBM0_DESAL</name>
<accession>B8FBM0</accession>
<dbReference type="CDD" id="cd09854">
    <property type="entry name" value="PIN_VapC-like"/>
    <property type="match status" value="1"/>
</dbReference>
<dbReference type="RefSeq" id="WP_015947833.1">
    <property type="nucleotide sequence ID" value="NC_011768.1"/>
</dbReference>
<evidence type="ECO:0008006" key="3">
    <source>
        <dbReference type="Google" id="ProtNLM"/>
    </source>
</evidence>
<dbReference type="AlphaFoldDB" id="B8FBM0"/>
<dbReference type="EMBL" id="CP001322">
    <property type="protein sequence ID" value="ACL04773.1"/>
    <property type="molecule type" value="Genomic_DNA"/>
</dbReference>
<gene>
    <name evidence="1" type="ordered locus">Dalk_3083</name>
</gene>
<sequence length="168" mass="19035">MKLWILDADVIIDLLSLGVFDNLLKHCQLHLSTTVIEEVRFYKTGRAKIQINFRTDYVNTRKVIEESATVDDLKEITELLPMAIKRGIGPGELESLAVLNKNRNLVFCSMDGLAIKSLPFLDLSQNGISVEKLLQKSGISTKILKEPHMEQYFQTKLKDGQELKITGF</sequence>
<proteinExistence type="predicted"/>
<evidence type="ECO:0000313" key="1">
    <source>
        <dbReference type="EMBL" id="ACL04773.1"/>
    </source>
</evidence>
<dbReference type="eggNOG" id="ENOG50339V0">
    <property type="taxonomic scope" value="Bacteria"/>
</dbReference>
<dbReference type="KEGG" id="dal:Dalk_3083"/>
<protein>
    <recommendedName>
        <fullName evidence="3">Nucleic acid-binding protein contains PIN domain-like protein</fullName>
    </recommendedName>
</protein>
<dbReference type="HOGENOM" id="CLU_1583818_0_0_7"/>
<dbReference type="Proteomes" id="UP000000739">
    <property type="component" value="Chromosome"/>
</dbReference>
<evidence type="ECO:0000313" key="2">
    <source>
        <dbReference type="Proteomes" id="UP000000739"/>
    </source>
</evidence>
<reference evidence="1 2" key="1">
    <citation type="journal article" date="2012" name="Environ. Microbiol.">
        <title>The genome sequence of Desulfatibacillum alkenivorans AK-01: a blueprint for anaerobic alkane oxidation.</title>
        <authorList>
            <person name="Callaghan A.V."/>
            <person name="Morris B.E."/>
            <person name="Pereira I.A."/>
            <person name="McInerney M.J."/>
            <person name="Austin R.N."/>
            <person name="Groves J.T."/>
            <person name="Kukor J.J."/>
            <person name="Suflita J.M."/>
            <person name="Young L.Y."/>
            <person name="Zylstra G.J."/>
            <person name="Wawrik B."/>
        </authorList>
    </citation>
    <scope>NUCLEOTIDE SEQUENCE [LARGE SCALE GENOMIC DNA]</scope>
    <source>
        <strain evidence="1 2">AK-01</strain>
    </source>
</reference>